<evidence type="ECO:0008006" key="2">
    <source>
        <dbReference type="Google" id="ProtNLM"/>
    </source>
</evidence>
<evidence type="ECO:0000313" key="1">
    <source>
        <dbReference type="EMBL" id="CAA6825296.1"/>
    </source>
</evidence>
<accession>A0A6S6UC99</accession>
<name>A0A6S6UC99_9BACT</name>
<sequence length="495" mass="56004">MYLPQEDWKKDSNSMKNEALGSKYNNRRYMVPLLSLVVATGLYAESTQEALEGFDDTPTISEKVEKNADIMEGFDDTSTSSATDISTGLVNDTTTVTEPVEVISGLTGKITEQLAYSYNGKTPHDKFTSLKSSLFLDYEHKFENGWRVKSNAKAYYDAIYDIRDEKYSKNELKEQRAEVELFDAYVEGSITDSLDVKIGRQVLVWGRSDTIRITDVLNPLDNRRPGMVDIEDLRLPVGMVKFDYFVGDWRLTPTVIVEQRHTKNPAFGSAFNALEDPHLKEVDNNDVTYALSIGGEFTGWDVNFYAAHLYDDEGYVKFSPLNASEPQLEHEKITMLGSAFNVLSGAWLFKTELAYFDGLKYTSTQEKEFSRLDGLVGFEYKGIVDTTISYDASIRHIQNYDDSLLQERNSLKANTYQHAFRVTSDFMNATLSANYLLSLYGKKLDEGGFQRLWAKYELGEGINLNVGLIDYIGGSTLFDSVKDNDMVFADISYSF</sequence>
<dbReference type="SUPFAM" id="SSF56935">
    <property type="entry name" value="Porins"/>
    <property type="match status" value="1"/>
</dbReference>
<dbReference type="AlphaFoldDB" id="A0A6S6UC99"/>
<dbReference type="Pfam" id="PF06980">
    <property type="entry name" value="DUF1302"/>
    <property type="match status" value="1"/>
</dbReference>
<dbReference type="InterPro" id="IPR010727">
    <property type="entry name" value="DUF1302"/>
</dbReference>
<reference evidence="1" key="1">
    <citation type="submission" date="2020-01" db="EMBL/GenBank/DDBJ databases">
        <authorList>
            <person name="Meier V. D."/>
            <person name="Meier V D."/>
        </authorList>
    </citation>
    <scope>NUCLEOTIDE SEQUENCE</scope>
    <source>
        <strain evidence="1">HLG_WM_MAG_01</strain>
    </source>
</reference>
<protein>
    <recommendedName>
        <fullName evidence="2">DUF1302 domain-containing protein</fullName>
    </recommendedName>
</protein>
<proteinExistence type="predicted"/>
<organism evidence="1">
    <name type="scientific">uncultured Sulfurovum sp</name>
    <dbReference type="NCBI Taxonomy" id="269237"/>
    <lineage>
        <taxon>Bacteria</taxon>
        <taxon>Pseudomonadati</taxon>
        <taxon>Campylobacterota</taxon>
        <taxon>Epsilonproteobacteria</taxon>
        <taxon>Campylobacterales</taxon>
        <taxon>Sulfurovaceae</taxon>
        <taxon>Sulfurovum</taxon>
        <taxon>environmental samples</taxon>
    </lineage>
</organism>
<dbReference type="EMBL" id="CACVAS010000128">
    <property type="protein sequence ID" value="CAA6825296.1"/>
    <property type="molecule type" value="Genomic_DNA"/>
</dbReference>
<gene>
    <name evidence="1" type="ORF">HELGO_WM7083</name>
</gene>